<dbReference type="CDD" id="cd04458">
    <property type="entry name" value="CSP_CDS"/>
    <property type="match status" value="1"/>
</dbReference>
<protein>
    <recommendedName>
        <fullName evidence="1">CSD domain-containing protein</fullName>
    </recommendedName>
</protein>
<dbReference type="InterPro" id="IPR002059">
    <property type="entry name" value="CSP_DNA-bd"/>
</dbReference>
<evidence type="ECO:0000313" key="2">
    <source>
        <dbReference type="EMBL" id="CAK0825396.1"/>
    </source>
</evidence>
<dbReference type="SUPFAM" id="SSF50249">
    <property type="entry name" value="Nucleic acid-binding proteins"/>
    <property type="match status" value="1"/>
</dbReference>
<feature type="domain" description="CSD" evidence="1">
    <location>
        <begin position="3"/>
        <end position="71"/>
    </location>
</feature>
<dbReference type="EMBL" id="CAUYUJ010008918">
    <property type="protein sequence ID" value="CAK0825396.1"/>
    <property type="molecule type" value="Genomic_DNA"/>
</dbReference>
<feature type="non-terminal residue" evidence="2">
    <location>
        <position position="134"/>
    </location>
</feature>
<dbReference type="InterPro" id="IPR012340">
    <property type="entry name" value="NA-bd_OB-fold"/>
</dbReference>
<organism evidence="2 3">
    <name type="scientific">Prorocentrum cordatum</name>
    <dbReference type="NCBI Taxonomy" id="2364126"/>
    <lineage>
        <taxon>Eukaryota</taxon>
        <taxon>Sar</taxon>
        <taxon>Alveolata</taxon>
        <taxon>Dinophyceae</taxon>
        <taxon>Prorocentrales</taxon>
        <taxon>Prorocentraceae</taxon>
        <taxon>Prorocentrum</taxon>
    </lineage>
</organism>
<dbReference type="Gene3D" id="2.40.50.140">
    <property type="entry name" value="Nucleic acid-binding proteins"/>
    <property type="match status" value="1"/>
</dbReference>
<reference evidence="2" key="1">
    <citation type="submission" date="2023-10" db="EMBL/GenBank/DDBJ databases">
        <authorList>
            <person name="Chen Y."/>
            <person name="Shah S."/>
            <person name="Dougan E. K."/>
            <person name="Thang M."/>
            <person name="Chan C."/>
        </authorList>
    </citation>
    <scope>NUCLEOTIDE SEQUENCE [LARGE SCALE GENOMIC DNA]</scope>
</reference>
<dbReference type="Proteomes" id="UP001189429">
    <property type="component" value="Unassembled WGS sequence"/>
</dbReference>
<dbReference type="SMART" id="SM00357">
    <property type="entry name" value="CSP"/>
    <property type="match status" value="1"/>
</dbReference>
<evidence type="ECO:0000313" key="3">
    <source>
        <dbReference type="Proteomes" id="UP001189429"/>
    </source>
</evidence>
<dbReference type="PROSITE" id="PS51857">
    <property type="entry name" value="CSD_2"/>
    <property type="match status" value="1"/>
</dbReference>
<gene>
    <name evidence="2" type="ORF">PCOR1329_LOCUS25528</name>
</gene>
<comment type="caution">
    <text evidence="2">The sequence shown here is derived from an EMBL/GenBank/DDBJ whole genome shotgun (WGS) entry which is preliminary data.</text>
</comment>
<evidence type="ECO:0000259" key="1">
    <source>
        <dbReference type="PROSITE" id="PS51857"/>
    </source>
</evidence>
<accession>A0ABN9S2U5</accession>
<name>A0ABN9S2U5_9DINO</name>
<dbReference type="InterPro" id="IPR011129">
    <property type="entry name" value="CSD"/>
</dbReference>
<dbReference type="Pfam" id="PF00313">
    <property type="entry name" value="CSD"/>
    <property type="match status" value="1"/>
</dbReference>
<keyword evidence="3" id="KW-1185">Reference proteome</keyword>
<sequence length="134" mass="13385">MAMKAGVIKRYNVEKGFGFISPDEGGSDLFAPKRTFAGAEMHIVEGARVSYQSDIEGRTGKPFASMWQVEGGGVGMAGALGALAGLAAAPMSAVGASAYSPYGAAAPATLGVPGYVPGLPSVVPSAVPVLPAGW</sequence>
<proteinExistence type="predicted"/>